<reference evidence="10" key="1">
    <citation type="journal article" date="2020" name="mSystems">
        <title>Genome- and Community-Level Interaction Insights into Carbon Utilization and Element Cycling Functions of Hydrothermarchaeota in Hydrothermal Sediment.</title>
        <authorList>
            <person name="Zhou Z."/>
            <person name="Liu Y."/>
            <person name="Xu W."/>
            <person name="Pan J."/>
            <person name="Luo Z.H."/>
            <person name="Li M."/>
        </authorList>
    </citation>
    <scope>NUCLEOTIDE SEQUENCE</scope>
    <source>
        <strain evidence="10">HyVt-388</strain>
    </source>
</reference>
<feature type="transmembrane region" description="Helical" evidence="7">
    <location>
        <begin position="21"/>
        <end position="44"/>
    </location>
</feature>
<dbReference type="InterPro" id="IPR050291">
    <property type="entry name" value="CDF_Transporter"/>
</dbReference>
<evidence type="ECO:0000259" key="8">
    <source>
        <dbReference type="Pfam" id="PF01545"/>
    </source>
</evidence>
<name>A0A9C9K0C4_UNCW3</name>
<evidence type="ECO:0000256" key="5">
    <source>
        <dbReference type="ARBA" id="ARBA00022989"/>
    </source>
</evidence>
<dbReference type="InterPro" id="IPR036837">
    <property type="entry name" value="Cation_efflux_CTD_sf"/>
</dbReference>
<evidence type="ECO:0000313" key="11">
    <source>
        <dbReference type="Proteomes" id="UP000885826"/>
    </source>
</evidence>
<dbReference type="AlphaFoldDB" id="A0A9C9K0C4"/>
<accession>A0A9C9K0C4</accession>
<dbReference type="InterPro" id="IPR027470">
    <property type="entry name" value="Cation_efflux_CTD"/>
</dbReference>
<comment type="similarity">
    <text evidence="2">Belongs to the cation diffusion facilitator (CDF) transporter (TC 2.A.4) family.</text>
</comment>
<dbReference type="Gene3D" id="1.20.1510.10">
    <property type="entry name" value="Cation efflux protein transmembrane domain"/>
    <property type="match status" value="1"/>
</dbReference>
<dbReference type="SUPFAM" id="SSF160240">
    <property type="entry name" value="Cation efflux protein cytoplasmic domain-like"/>
    <property type="match status" value="1"/>
</dbReference>
<dbReference type="InterPro" id="IPR027469">
    <property type="entry name" value="Cation_efflux_TMD_sf"/>
</dbReference>
<protein>
    <submittedName>
        <fullName evidence="10">Cation transporter</fullName>
    </submittedName>
</protein>
<sequence>MRMGDFFTSLFRLDRENRQRRYGYAAGVISIIVNIILSLVKFIMGMAVNSISLITDSIHSLSDVATSLVVIIGFRISTKLPDHKHPFGHGRAERVVSIIIACMLIIVGFEFFIQGFHRMRNPVPVEFRWLVVLILFITVICKEWLARFTFKLGRKIDSSALRADAWHHRADAVSTVLVIIGFIMYRFGLYYVDGILSILIACFIVYTGLGIIKESSSFLIGEAPSASFINRIKMIALKCDGINDVHHIHVHDYGGKYEITVHIRLKPDTLLDEAHKKATEVEECIKEFIEGAEVTVHVEPEGDDGHR</sequence>
<dbReference type="SUPFAM" id="SSF161111">
    <property type="entry name" value="Cation efflux protein transmembrane domain-like"/>
    <property type="match status" value="1"/>
</dbReference>
<dbReference type="FunFam" id="1.20.1510.10:FF:000006">
    <property type="entry name" value="Divalent cation efflux transporter"/>
    <property type="match status" value="1"/>
</dbReference>
<gene>
    <name evidence="10" type="ORF">ENI34_06265</name>
</gene>
<evidence type="ECO:0000256" key="7">
    <source>
        <dbReference type="SAM" id="Phobius"/>
    </source>
</evidence>
<evidence type="ECO:0000256" key="1">
    <source>
        <dbReference type="ARBA" id="ARBA00004141"/>
    </source>
</evidence>
<dbReference type="EMBL" id="DRIG01000066">
    <property type="protein sequence ID" value="HEC78730.1"/>
    <property type="molecule type" value="Genomic_DNA"/>
</dbReference>
<evidence type="ECO:0000256" key="2">
    <source>
        <dbReference type="ARBA" id="ARBA00008114"/>
    </source>
</evidence>
<dbReference type="Proteomes" id="UP000885826">
    <property type="component" value="Unassembled WGS sequence"/>
</dbReference>
<feature type="transmembrane region" description="Helical" evidence="7">
    <location>
        <begin position="95"/>
        <end position="117"/>
    </location>
</feature>
<keyword evidence="4 7" id="KW-0812">Transmembrane</keyword>
<dbReference type="GO" id="GO:0016020">
    <property type="term" value="C:membrane"/>
    <property type="evidence" value="ECO:0007669"/>
    <property type="project" value="UniProtKB-SubCell"/>
</dbReference>
<dbReference type="PANTHER" id="PTHR43840">
    <property type="entry name" value="MITOCHONDRIAL METAL TRANSPORTER 1-RELATED"/>
    <property type="match status" value="1"/>
</dbReference>
<proteinExistence type="inferred from homology"/>
<feature type="transmembrane region" description="Helical" evidence="7">
    <location>
        <begin position="50"/>
        <end position="74"/>
    </location>
</feature>
<dbReference type="Pfam" id="PF16916">
    <property type="entry name" value="ZT_dimer"/>
    <property type="match status" value="1"/>
</dbReference>
<feature type="domain" description="Cation efflux protein transmembrane" evidence="8">
    <location>
        <begin position="28"/>
        <end position="219"/>
    </location>
</feature>
<dbReference type="Gene3D" id="3.30.70.1350">
    <property type="entry name" value="Cation efflux protein, cytoplasmic domain"/>
    <property type="match status" value="1"/>
</dbReference>
<dbReference type="NCBIfam" id="TIGR01297">
    <property type="entry name" value="CDF"/>
    <property type="match status" value="1"/>
</dbReference>
<evidence type="ECO:0000313" key="10">
    <source>
        <dbReference type="EMBL" id="HEC78730.1"/>
    </source>
</evidence>
<dbReference type="InterPro" id="IPR058533">
    <property type="entry name" value="Cation_efflux_TM"/>
</dbReference>
<keyword evidence="6 7" id="KW-0472">Membrane</keyword>
<evidence type="ECO:0000256" key="6">
    <source>
        <dbReference type="ARBA" id="ARBA00023136"/>
    </source>
</evidence>
<dbReference type="PANTHER" id="PTHR43840:SF15">
    <property type="entry name" value="MITOCHONDRIAL METAL TRANSPORTER 1-RELATED"/>
    <property type="match status" value="1"/>
</dbReference>
<keyword evidence="3" id="KW-0813">Transport</keyword>
<evidence type="ECO:0000256" key="3">
    <source>
        <dbReference type="ARBA" id="ARBA00022448"/>
    </source>
</evidence>
<feature type="domain" description="Cation efflux protein cytoplasmic" evidence="9">
    <location>
        <begin position="226"/>
        <end position="301"/>
    </location>
</feature>
<dbReference type="GO" id="GO:0008324">
    <property type="term" value="F:monoatomic cation transmembrane transporter activity"/>
    <property type="evidence" value="ECO:0007669"/>
    <property type="project" value="InterPro"/>
</dbReference>
<comment type="subcellular location">
    <subcellularLocation>
        <location evidence="1">Membrane</location>
        <topology evidence="1">Multi-pass membrane protein</topology>
    </subcellularLocation>
</comment>
<feature type="transmembrane region" description="Helical" evidence="7">
    <location>
        <begin position="194"/>
        <end position="212"/>
    </location>
</feature>
<evidence type="ECO:0000259" key="9">
    <source>
        <dbReference type="Pfam" id="PF16916"/>
    </source>
</evidence>
<comment type="caution">
    <text evidence="10">The sequence shown here is derived from an EMBL/GenBank/DDBJ whole genome shotgun (WGS) entry which is preliminary data.</text>
</comment>
<keyword evidence="5 7" id="KW-1133">Transmembrane helix</keyword>
<feature type="transmembrane region" description="Helical" evidence="7">
    <location>
        <begin position="129"/>
        <end position="150"/>
    </location>
</feature>
<dbReference type="Pfam" id="PF01545">
    <property type="entry name" value="Cation_efflux"/>
    <property type="match status" value="1"/>
</dbReference>
<dbReference type="InterPro" id="IPR002524">
    <property type="entry name" value="Cation_efflux"/>
</dbReference>
<organism evidence="10 11">
    <name type="scientific">candidate division WOR-3 bacterium</name>
    <dbReference type="NCBI Taxonomy" id="2052148"/>
    <lineage>
        <taxon>Bacteria</taxon>
        <taxon>Bacteria division WOR-3</taxon>
    </lineage>
</organism>
<evidence type="ECO:0000256" key="4">
    <source>
        <dbReference type="ARBA" id="ARBA00022692"/>
    </source>
</evidence>